<feature type="compositionally biased region" description="Polar residues" evidence="1">
    <location>
        <begin position="527"/>
        <end position="539"/>
    </location>
</feature>
<dbReference type="SUPFAM" id="SSF52540">
    <property type="entry name" value="P-loop containing nucleoside triphosphate hydrolases"/>
    <property type="match status" value="1"/>
</dbReference>
<feature type="region of interest" description="Disordered" evidence="1">
    <location>
        <begin position="495"/>
        <end position="539"/>
    </location>
</feature>
<gene>
    <name evidence="2" type="ORF">L210DRAFT_989182</name>
</gene>
<dbReference type="EMBL" id="WHUW01000126">
    <property type="protein sequence ID" value="KAF8422333.1"/>
    <property type="molecule type" value="Genomic_DNA"/>
</dbReference>
<reference evidence="2" key="1">
    <citation type="submission" date="2019-10" db="EMBL/GenBank/DDBJ databases">
        <authorList>
            <consortium name="DOE Joint Genome Institute"/>
            <person name="Kuo A."/>
            <person name="Miyauchi S."/>
            <person name="Kiss E."/>
            <person name="Drula E."/>
            <person name="Kohler A."/>
            <person name="Sanchez-Garcia M."/>
            <person name="Andreopoulos B."/>
            <person name="Barry K.W."/>
            <person name="Bonito G."/>
            <person name="Buee M."/>
            <person name="Carver A."/>
            <person name="Chen C."/>
            <person name="Cichocki N."/>
            <person name="Clum A."/>
            <person name="Culley D."/>
            <person name="Crous P.W."/>
            <person name="Fauchery L."/>
            <person name="Girlanda M."/>
            <person name="Hayes R."/>
            <person name="Keri Z."/>
            <person name="LaButti K."/>
            <person name="Lipzen A."/>
            <person name="Lombard V."/>
            <person name="Magnuson J."/>
            <person name="Maillard F."/>
            <person name="Morin E."/>
            <person name="Murat C."/>
            <person name="Nolan M."/>
            <person name="Ohm R."/>
            <person name="Pangilinan J."/>
            <person name="Pereira M."/>
            <person name="Perotto S."/>
            <person name="Peter M."/>
            <person name="Riley R."/>
            <person name="Sitrit Y."/>
            <person name="Stielow B."/>
            <person name="Szollosi G."/>
            <person name="Zifcakova L."/>
            <person name="Stursova M."/>
            <person name="Spatafora J.W."/>
            <person name="Tedersoo L."/>
            <person name="Vaario L.-M."/>
            <person name="Yamada A."/>
            <person name="Yan M."/>
            <person name="Wang P."/>
            <person name="Xu J."/>
            <person name="Bruns T."/>
            <person name="Baldrian P."/>
            <person name="Vilgalys R."/>
            <person name="Henrissat B."/>
            <person name="Grigoriev I.V."/>
            <person name="Hibbett D."/>
            <person name="Nagy L.G."/>
            <person name="Martin F.M."/>
        </authorList>
    </citation>
    <scope>NUCLEOTIDE SEQUENCE</scope>
    <source>
        <strain evidence="2">BED1</strain>
    </source>
</reference>
<dbReference type="AlphaFoldDB" id="A0AAD4BEH8"/>
<reference evidence="2" key="2">
    <citation type="journal article" date="2020" name="Nat. Commun.">
        <title>Large-scale genome sequencing of mycorrhizal fungi provides insights into the early evolution of symbiotic traits.</title>
        <authorList>
            <person name="Miyauchi S."/>
            <person name="Kiss E."/>
            <person name="Kuo A."/>
            <person name="Drula E."/>
            <person name="Kohler A."/>
            <person name="Sanchez-Garcia M."/>
            <person name="Morin E."/>
            <person name="Andreopoulos B."/>
            <person name="Barry K.W."/>
            <person name="Bonito G."/>
            <person name="Buee M."/>
            <person name="Carver A."/>
            <person name="Chen C."/>
            <person name="Cichocki N."/>
            <person name="Clum A."/>
            <person name="Culley D."/>
            <person name="Crous P.W."/>
            <person name="Fauchery L."/>
            <person name="Girlanda M."/>
            <person name="Hayes R.D."/>
            <person name="Keri Z."/>
            <person name="LaButti K."/>
            <person name="Lipzen A."/>
            <person name="Lombard V."/>
            <person name="Magnuson J."/>
            <person name="Maillard F."/>
            <person name="Murat C."/>
            <person name="Nolan M."/>
            <person name="Ohm R.A."/>
            <person name="Pangilinan J."/>
            <person name="Pereira M.F."/>
            <person name="Perotto S."/>
            <person name="Peter M."/>
            <person name="Pfister S."/>
            <person name="Riley R."/>
            <person name="Sitrit Y."/>
            <person name="Stielow J.B."/>
            <person name="Szollosi G."/>
            <person name="Zifcakova L."/>
            <person name="Stursova M."/>
            <person name="Spatafora J.W."/>
            <person name="Tedersoo L."/>
            <person name="Vaario L.M."/>
            <person name="Yamada A."/>
            <person name="Yan M."/>
            <person name="Wang P."/>
            <person name="Xu J."/>
            <person name="Bruns T."/>
            <person name="Baldrian P."/>
            <person name="Vilgalys R."/>
            <person name="Dunand C."/>
            <person name="Henrissat B."/>
            <person name="Grigoriev I.V."/>
            <person name="Hibbett D."/>
            <person name="Nagy L.G."/>
            <person name="Martin F.M."/>
        </authorList>
    </citation>
    <scope>NUCLEOTIDE SEQUENCE</scope>
    <source>
        <strain evidence="2">BED1</strain>
    </source>
</reference>
<accession>A0AAD4BEH8</accession>
<evidence type="ECO:0000256" key="1">
    <source>
        <dbReference type="SAM" id="MobiDB-lite"/>
    </source>
</evidence>
<sequence length="709" mass="77207">MPLPSHALTFSLTHSRPHPPSPLSDGITCIACPHPHTPSPCPPSRTHAHALACGLSPQGLALLPCDDARIIPPCPRLDAASAPTPSPLPMLWMVPPLLDPKVKLLVVCPFKVLLKEQFSKAKKANICALAFSAGTDIRTYTSFTTMFVDEHHDQLSCPPDRVNAWNKLSTWAASEKKPIVLLSATAPPSLENRFLQTFWLDPNHTAFLRSMTNRPEIGFHVIHLTPPTADATLARFVHALLGRLKDKERILVFFTSCTLAESFARDHNFAVYHSKLMEGEQGKKENMVPIHPPFVFASHYALTGPTYLPGVAISSLLGLPPSRASSVWYEGDNGVNDDAAPWSLDLSPPPIFPHPQTKALKQVPVPRLALRRFGSDINPVSDLLTAAHIEQQITHADATTVDVHLKRMSAGSSKPTPAILANSETNDLDIRPISHRRNPLNPFTCPIQNGLAAVAIRPPFVETDSDVIQLDSADMSAMSDLDTFDKQRQEIEAFQEGPAKETRSLRDREELGRTRVPAHGLPLATATPKQNASTPAGSTSKIDANNAHQALLLTLASDGTCRARTLSPREVLSLIYVRPVLPSSPPPTFWVASAHRDDDRRIGLLLSPHFVTTRDEGQAVKSCWGLRVCVKLSSDFAYAPFCGPTLGFTTSRSSRGGENPIHLPGSGLEPHVVNMSRLSFVESLLLVTILGPKEALLDLEVDLPQLALA</sequence>
<evidence type="ECO:0000313" key="3">
    <source>
        <dbReference type="Proteomes" id="UP001194468"/>
    </source>
</evidence>
<proteinExistence type="predicted"/>
<dbReference type="Proteomes" id="UP001194468">
    <property type="component" value="Unassembled WGS sequence"/>
</dbReference>
<evidence type="ECO:0000313" key="2">
    <source>
        <dbReference type="EMBL" id="KAF8422333.1"/>
    </source>
</evidence>
<protein>
    <submittedName>
        <fullName evidence="2">Uncharacterized protein</fullName>
    </submittedName>
</protein>
<dbReference type="InterPro" id="IPR027417">
    <property type="entry name" value="P-loop_NTPase"/>
</dbReference>
<comment type="caution">
    <text evidence="2">The sequence shown here is derived from an EMBL/GenBank/DDBJ whole genome shotgun (WGS) entry which is preliminary data.</text>
</comment>
<organism evidence="2 3">
    <name type="scientific">Boletus edulis BED1</name>
    <dbReference type="NCBI Taxonomy" id="1328754"/>
    <lineage>
        <taxon>Eukaryota</taxon>
        <taxon>Fungi</taxon>
        <taxon>Dikarya</taxon>
        <taxon>Basidiomycota</taxon>
        <taxon>Agaricomycotina</taxon>
        <taxon>Agaricomycetes</taxon>
        <taxon>Agaricomycetidae</taxon>
        <taxon>Boletales</taxon>
        <taxon>Boletineae</taxon>
        <taxon>Boletaceae</taxon>
        <taxon>Boletoideae</taxon>
        <taxon>Boletus</taxon>
    </lineage>
</organism>
<name>A0AAD4BEH8_BOLED</name>
<keyword evidence="3" id="KW-1185">Reference proteome</keyword>
<feature type="compositionally biased region" description="Basic and acidic residues" evidence="1">
    <location>
        <begin position="498"/>
        <end position="513"/>
    </location>
</feature>